<dbReference type="AlphaFoldDB" id="A0A7J4YTA3"/>
<keyword evidence="1" id="KW-0315">Glutamine amidotransferase</keyword>
<evidence type="ECO:0000313" key="5">
    <source>
        <dbReference type="Proteomes" id="UP000421791"/>
    </source>
</evidence>
<comment type="caution">
    <text evidence="3">The sequence shown here is derived from an EMBL/GenBank/DDBJ whole genome shotgun (WGS) entry which is preliminary data.</text>
</comment>
<reference evidence="5 6" key="1">
    <citation type="journal article" date="2019" name="Nat. Med.">
        <title>A library of human gut bacterial isolates paired with longitudinal multiomics data enables mechanistic microbiome research.</title>
        <authorList>
            <person name="Poyet M."/>
            <person name="Groussin M."/>
            <person name="Gibbons S.M."/>
            <person name="Avila-Pacheco J."/>
            <person name="Jiang X."/>
            <person name="Kearney S.M."/>
            <person name="Perrotta A.R."/>
            <person name="Berdy B."/>
            <person name="Zhao S."/>
            <person name="Lieberman T.D."/>
            <person name="Swanson P.K."/>
            <person name="Smith M."/>
            <person name="Roesemann S."/>
            <person name="Alexander J.E."/>
            <person name="Rich S.A."/>
            <person name="Livny J."/>
            <person name="Vlamakis H."/>
            <person name="Clish C."/>
            <person name="Bullock K."/>
            <person name="Deik A."/>
            <person name="Scott J."/>
            <person name="Pierce K.A."/>
            <person name="Xavier R.J."/>
            <person name="Alm E.J."/>
        </authorList>
    </citation>
    <scope>NUCLEOTIDE SEQUENCE [LARGE SCALE GENOMIC DNA]</scope>
    <source>
        <strain evidence="4 6">BIOML-A2</strain>
        <strain evidence="3 5">BIOML-A6</strain>
    </source>
</reference>
<dbReference type="RefSeq" id="WP_149923418.1">
    <property type="nucleotide sequence ID" value="NZ_JADNNM010000001.1"/>
</dbReference>
<accession>A0A7J4YTA3</accession>
<keyword evidence="6" id="KW-1185">Reference proteome</keyword>
<dbReference type="InterPro" id="IPR026869">
    <property type="entry name" value="EgtC-like"/>
</dbReference>
<dbReference type="Pfam" id="PF13230">
    <property type="entry name" value="GATase_4"/>
    <property type="match status" value="1"/>
</dbReference>
<evidence type="ECO:0000256" key="1">
    <source>
        <dbReference type="ARBA" id="ARBA00022962"/>
    </source>
</evidence>
<evidence type="ECO:0000313" key="4">
    <source>
        <dbReference type="EMBL" id="KAA5259905.1"/>
    </source>
</evidence>
<dbReference type="EMBL" id="VWAG01000002">
    <property type="protein sequence ID" value="KAA5259905.1"/>
    <property type="molecule type" value="Genomic_DNA"/>
</dbReference>
<protein>
    <recommendedName>
        <fullName evidence="2">Glutamine amidotransferase type-2 domain-containing protein</fullName>
    </recommendedName>
</protein>
<dbReference type="Proteomes" id="UP000440198">
    <property type="component" value="Unassembled WGS sequence"/>
</dbReference>
<dbReference type="PROSITE" id="PS51278">
    <property type="entry name" value="GATASE_TYPE_2"/>
    <property type="match status" value="1"/>
</dbReference>
<dbReference type="SUPFAM" id="SSF56235">
    <property type="entry name" value="N-terminal nucleophile aminohydrolases (Ntn hydrolases)"/>
    <property type="match status" value="1"/>
</dbReference>
<name>A0A7J4YTA3_9BACE</name>
<dbReference type="Gene3D" id="3.60.20.10">
    <property type="entry name" value="Glutamine Phosphoribosylpyrophosphate, subunit 1, domain 1"/>
    <property type="match status" value="1"/>
</dbReference>
<dbReference type="EMBL" id="VWAK01000003">
    <property type="protein sequence ID" value="KAA5232438.1"/>
    <property type="molecule type" value="Genomic_DNA"/>
</dbReference>
<gene>
    <name evidence="4" type="ORF">F2Z09_01295</name>
    <name evidence="3" type="ORF">F2Z22_03530</name>
</gene>
<feature type="domain" description="Glutamine amidotransferase type-2" evidence="2">
    <location>
        <begin position="2"/>
        <end position="171"/>
    </location>
</feature>
<evidence type="ECO:0000259" key="2">
    <source>
        <dbReference type="PROSITE" id="PS51278"/>
    </source>
</evidence>
<dbReference type="Proteomes" id="UP000421791">
    <property type="component" value="Unassembled WGS sequence"/>
</dbReference>
<evidence type="ECO:0000313" key="6">
    <source>
        <dbReference type="Proteomes" id="UP000440198"/>
    </source>
</evidence>
<evidence type="ECO:0000313" key="3">
    <source>
        <dbReference type="EMBL" id="KAA5232438.1"/>
    </source>
</evidence>
<dbReference type="CDD" id="cd00352">
    <property type="entry name" value="Gn_AT_II"/>
    <property type="match status" value="1"/>
</dbReference>
<sequence>MCVIIYKPAGKELPSLDILDKAYRRNPHGCGIVSPNVLYKGLSYTSFKKNLKRCNKEEPLLIHFRYATHGSVKKSNCHPFYDQETETYFMHNGIIGGINPPKDKTDSECAFRRILQPYIKRYGLDSVELLKTANQVRGFHSKFAFMQGDNVRLFGEFFQFQDCYFSNLRFL</sequence>
<proteinExistence type="predicted"/>
<dbReference type="InterPro" id="IPR017932">
    <property type="entry name" value="GATase_2_dom"/>
</dbReference>
<dbReference type="InterPro" id="IPR029055">
    <property type="entry name" value="Ntn_hydrolases_N"/>
</dbReference>
<organism evidence="3 5">
    <name type="scientific">Bacteroides finegoldii</name>
    <dbReference type="NCBI Taxonomy" id="338188"/>
    <lineage>
        <taxon>Bacteria</taxon>
        <taxon>Pseudomonadati</taxon>
        <taxon>Bacteroidota</taxon>
        <taxon>Bacteroidia</taxon>
        <taxon>Bacteroidales</taxon>
        <taxon>Bacteroidaceae</taxon>
        <taxon>Bacteroides</taxon>
    </lineage>
</organism>